<dbReference type="PANTHER" id="PTHR12526">
    <property type="entry name" value="GLYCOSYLTRANSFERASE"/>
    <property type="match status" value="1"/>
</dbReference>
<keyword evidence="5" id="KW-1185">Reference proteome</keyword>
<evidence type="ECO:0000313" key="5">
    <source>
        <dbReference type="Proteomes" id="UP000261811"/>
    </source>
</evidence>
<proteinExistence type="predicted"/>
<dbReference type="CDD" id="cd03801">
    <property type="entry name" value="GT4_PimA-like"/>
    <property type="match status" value="1"/>
</dbReference>
<dbReference type="Proteomes" id="UP000261811">
    <property type="component" value="Unassembled WGS sequence"/>
</dbReference>
<organism evidence="4 5">
    <name type="scientific">Actinomadura logoneensis</name>
    <dbReference type="NCBI Taxonomy" id="2293572"/>
    <lineage>
        <taxon>Bacteria</taxon>
        <taxon>Bacillati</taxon>
        <taxon>Actinomycetota</taxon>
        <taxon>Actinomycetes</taxon>
        <taxon>Streptosporangiales</taxon>
        <taxon>Thermomonosporaceae</taxon>
        <taxon>Actinomadura</taxon>
    </lineage>
</organism>
<dbReference type="AlphaFoldDB" id="A0A372JS54"/>
<dbReference type="InterPro" id="IPR001296">
    <property type="entry name" value="Glyco_trans_1"/>
</dbReference>
<evidence type="ECO:0000313" key="4">
    <source>
        <dbReference type="EMBL" id="RFU42852.1"/>
    </source>
</evidence>
<keyword evidence="1 4" id="KW-0808">Transferase</keyword>
<comment type="caution">
    <text evidence="4">The sequence shown here is derived from an EMBL/GenBank/DDBJ whole genome shotgun (WGS) entry which is preliminary data.</text>
</comment>
<dbReference type="SUPFAM" id="SSF53756">
    <property type="entry name" value="UDP-Glycosyltransferase/glycogen phosphorylase"/>
    <property type="match status" value="1"/>
</dbReference>
<reference evidence="4 5" key="1">
    <citation type="submission" date="2018-08" db="EMBL/GenBank/DDBJ databases">
        <title>Actinomadura jelena sp. nov., a novel Actinomycete isolated from soil in Chad.</title>
        <authorList>
            <person name="Shi L."/>
        </authorList>
    </citation>
    <scope>NUCLEOTIDE SEQUENCE [LARGE SCALE GENOMIC DNA]</scope>
    <source>
        <strain evidence="4 5">NEAU-G17</strain>
    </source>
</reference>
<sequence>MRVCVCTVVHHPEDARILHRQIRALLDAGHEVTYIAPFRATNSTPWREVSPVDVPRATGRRRLRALRAAHRALAEHAGYADLVLLHDPELLVGLPRSVRRRTTVVWDVHEDTAAALTAKGWLPAPLAPLLRPLVRRLERRAERRHHLLLAEDGYRDRFREPHPVVPNTTYVDERPPAVPDDRRVVYVGHLSAARGALDMIETARLLAPEGVLVELIGSADPDIRPALHDAQLAGVLRWYGFVPNDRALRIAEGAMAGLALLHDEPNYRHSMPTKVVEYMARGIPVVTTPNPPAVGIVEPSGCGEVVPFADPAAAAAAIRRLRADPDRRAAMAERGHATARARFHWPLQAAPFVRQLETWATTRSGAVQPATAPVPALHDAPSFAPASQDLTPVSRDAAALQNGPHSDSAPPSSPLADRSIPPAPPAPSRRPA</sequence>
<accession>A0A372JS54</accession>
<evidence type="ECO:0000256" key="1">
    <source>
        <dbReference type="ARBA" id="ARBA00022679"/>
    </source>
</evidence>
<feature type="region of interest" description="Disordered" evidence="2">
    <location>
        <begin position="371"/>
        <end position="432"/>
    </location>
</feature>
<feature type="domain" description="Glycosyl transferase family 1" evidence="3">
    <location>
        <begin position="178"/>
        <end position="335"/>
    </location>
</feature>
<dbReference type="Gene3D" id="3.40.50.2000">
    <property type="entry name" value="Glycogen Phosphorylase B"/>
    <property type="match status" value="2"/>
</dbReference>
<evidence type="ECO:0000256" key="2">
    <source>
        <dbReference type="SAM" id="MobiDB-lite"/>
    </source>
</evidence>
<gene>
    <name evidence="4" type="ORF">DZF91_04315</name>
</gene>
<dbReference type="RefSeq" id="WP_117356200.1">
    <property type="nucleotide sequence ID" value="NZ_QURH01000088.1"/>
</dbReference>
<dbReference type="EMBL" id="QURH01000088">
    <property type="protein sequence ID" value="RFU42852.1"/>
    <property type="molecule type" value="Genomic_DNA"/>
</dbReference>
<evidence type="ECO:0000259" key="3">
    <source>
        <dbReference type="Pfam" id="PF00534"/>
    </source>
</evidence>
<name>A0A372JS54_9ACTN</name>
<dbReference type="GO" id="GO:0016757">
    <property type="term" value="F:glycosyltransferase activity"/>
    <property type="evidence" value="ECO:0007669"/>
    <property type="project" value="InterPro"/>
</dbReference>
<dbReference type="Pfam" id="PF00534">
    <property type="entry name" value="Glycos_transf_1"/>
    <property type="match status" value="1"/>
</dbReference>
<dbReference type="OrthoDB" id="9815351at2"/>
<feature type="compositionally biased region" description="Pro residues" evidence="2">
    <location>
        <begin position="421"/>
        <end position="432"/>
    </location>
</feature>
<protein>
    <submittedName>
        <fullName evidence="4">Glycosyltransferase family 1 protein</fullName>
    </submittedName>
</protein>